<dbReference type="Pfam" id="PF05164">
    <property type="entry name" value="ZapA"/>
    <property type="match status" value="1"/>
</dbReference>
<evidence type="ECO:0000256" key="6">
    <source>
        <dbReference type="ARBA" id="ARBA00023306"/>
    </source>
</evidence>
<dbReference type="STRING" id="1817863.A2Y62_06120"/>
<proteinExistence type="predicted"/>
<dbReference type="GO" id="GO:0000917">
    <property type="term" value="P:division septum assembly"/>
    <property type="evidence" value="ECO:0007669"/>
    <property type="project" value="UniProtKB-KW"/>
</dbReference>
<dbReference type="GO" id="GO:0043093">
    <property type="term" value="P:FtsZ-dependent cytokinesis"/>
    <property type="evidence" value="ECO:0007669"/>
    <property type="project" value="TreeGrafter"/>
</dbReference>
<evidence type="ECO:0000256" key="9">
    <source>
        <dbReference type="ARBA" id="ARBA00033158"/>
    </source>
</evidence>
<keyword evidence="4" id="KW-0132">Cell division</keyword>
<accession>A0A1F5VRQ7</accession>
<comment type="subunit">
    <text evidence="8">Homodimer. Interacts with FtsZ.</text>
</comment>
<gene>
    <name evidence="10" type="ORF">A2Y62_06120</name>
</gene>
<dbReference type="SUPFAM" id="SSF102829">
    <property type="entry name" value="Cell division protein ZapA-like"/>
    <property type="match status" value="1"/>
</dbReference>
<protein>
    <recommendedName>
        <fullName evidence="2">Cell division protein ZapA</fullName>
    </recommendedName>
    <alternativeName>
        <fullName evidence="9">Z ring-associated protein ZapA</fullName>
    </alternativeName>
</protein>
<dbReference type="InterPro" id="IPR053712">
    <property type="entry name" value="Bac_CellDiv_Activator"/>
</dbReference>
<evidence type="ECO:0000313" key="10">
    <source>
        <dbReference type="EMBL" id="OGF66020.1"/>
    </source>
</evidence>
<sequence length="101" mass="11767">MKSTKVEIYGQYYQIKGEMDEEYIDELAIYVDKKMRMIADQTPRLDSMKLAVLTSLNIADELFRLRDTLNDRVQKINKKAGEIIKSMDDCLQENEAELGNE</sequence>
<comment type="subcellular location">
    <subcellularLocation>
        <location evidence="1">Cytoplasm</location>
    </subcellularLocation>
</comment>
<dbReference type="Gene3D" id="6.10.250.790">
    <property type="match status" value="1"/>
</dbReference>
<evidence type="ECO:0000256" key="7">
    <source>
        <dbReference type="ARBA" id="ARBA00024910"/>
    </source>
</evidence>
<dbReference type="InterPro" id="IPR007838">
    <property type="entry name" value="Cell_div_ZapA-like"/>
</dbReference>
<evidence type="ECO:0000256" key="5">
    <source>
        <dbReference type="ARBA" id="ARBA00023210"/>
    </source>
</evidence>
<dbReference type="GO" id="GO:0030428">
    <property type="term" value="C:cell septum"/>
    <property type="evidence" value="ECO:0007669"/>
    <property type="project" value="TreeGrafter"/>
</dbReference>
<comment type="function">
    <text evidence="7">Activator of cell division through the inhibition of FtsZ GTPase activity, therefore promoting FtsZ assembly into bundles of protofilaments necessary for the formation of the division Z ring. It is recruited early at mid-cell but it is not essential for cell division.</text>
</comment>
<keyword evidence="6" id="KW-0131">Cell cycle</keyword>
<keyword evidence="5" id="KW-0717">Septation</keyword>
<evidence type="ECO:0000256" key="2">
    <source>
        <dbReference type="ARBA" id="ARBA00015195"/>
    </source>
</evidence>
<reference evidence="10 11" key="1">
    <citation type="journal article" date="2016" name="Nat. Commun.">
        <title>Thousands of microbial genomes shed light on interconnected biogeochemical processes in an aquifer system.</title>
        <authorList>
            <person name="Anantharaman K."/>
            <person name="Brown C.T."/>
            <person name="Hug L.A."/>
            <person name="Sharon I."/>
            <person name="Castelle C.J."/>
            <person name="Probst A.J."/>
            <person name="Thomas B.C."/>
            <person name="Singh A."/>
            <person name="Wilkins M.J."/>
            <person name="Karaoz U."/>
            <person name="Brodie E.L."/>
            <person name="Williams K.H."/>
            <person name="Hubbard S.S."/>
            <person name="Banfield J.F."/>
        </authorList>
    </citation>
    <scope>NUCLEOTIDE SEQUENCE [LARGE SCALE GENOMIC DNA]</scope>
</reference>
<evidence type="ECO:0000256" key="4">
    <source>
        <dbReference type="ARBA" id="ARBA00022618"/>
    </source>
</evidence>
<dbReference type="GO" id="GO:0000921">
    <property type="term" value="P:septin ring assembly"/>
    <property type="evidence" value="ECO:0007669"/>
    <property type="project" value="TreeGrafter"/>
</dbReference>
<dbReference type="AlphaFoldDB" id="A0A1F5VRQ7"/>
<dbReference type="GO" id="GO:0005829">
    <property type="term" value="C:cytosol"/>
    <property type="evidence" value="ECO:0007669"/>
    <property type="project" value="TreeGrafter"/>
</dbReference>
<dbReference type="PANTHER" id="PTHR34981:SF1">
    <property type="entry name" value="CELL DIVISION PROTEIN ZAPA"/>
    <property type="match status" value="1"/>
</dbReference>
<evidence type="ECO:0000256" key="8">
    <source>
        <dbReference type="ARBA" id="ARBA00026068"/>
    </source>
</evidence>
<dbReference type="PANTHER" id="PTHR34981">
    <property type="entry name" value="CELL DIVISION PROTEIN ZAPA"/>
    <property type="match status" value="1"/>
</dbReference>
<name>A0A1F5VRQ7_9BACT</name>
<dbReference type="EMBL" id="MFGW01000099">
    <property type="protein sequence ID" value="OGF66020.1"/>
    <property type="molecule type" value="Genomic_DNA"/>
</dbReference>
<evidence type="ECO:0000313" key="11">
    <source>
        <dbReference type="Proteomes" id="UP000178943"/>
    </source>
</evidence>
<comment type="caution">
    <text evidence="10">The sequence shown here is derived from an EMBL/GenBank/DDBJ whole genome shotgun (WGS) entry which is preliminary data.</text>
</comment>
<dbReference type="Proteomes" id="UP000178943">
    <property type="component" value="Unassembled WGS sequence"/>
</dbReference>
<keyword evidence="3" id="KW-0963">Cytoplasm</keyword>
<evidence type="ECO:0000256" key="1">
    <source>
        <dbReference type="ARBA" id="ARBA00004496"/>
    </source>
</evidence>
<evidence type="ECO:0000256" key="3">
    <source>
        <dbReference type="ARBA" id="ARBA00022490"/>
    </source>
</evidence>
<dbReference type="InterPro" id="IPR036192">
    <property type="entry name" value="Cell_div_ZapA-like_sf"/>
</dbReference>
<organism evidence="10 11">
    <name type="scientific">Candidatus Fischerbacteria bacterium RBG_13_37_8</name>
    <dbReference type="NCBI Taxonomy" id="1817863"/>
    <lineage>
        <taxon>Bacteria</taxon>
        <taxon>Candidatus Fischeribacteriota</taxon>
    </lineage>
</organism>
<dbReference type="GO" id="GO:0032153">
    <property type="term" value="C:cell division site"/>
    <property type="evidence" value="ECO:0007669"/>
    <property type="project" value="TreeGrafter"/>
</dbReference>